<accession>A0ABS6AYL4</accession>
<dbReference type="Proteomes" id="UP000733379">
    <property type="component" value="Unassembled WGS sequence"/>
</dbReference>
<proteinExistence type="predicted"/>
<evidence type="ECO:0000313" key="1">
    <source>
        <dbReference type="EMBL" id="MBU3062963.1"/>
    </source>
</evidence>
<sequence>MKWMSRAFGSKELPPQLRSDMEWEGIVVFGPVEGSVARRSHRTPLHFASASWENITFGTIAMSTRRLVVWGGREALVEVPLGHPAVSMELQGPERMLVESDNFQIDRTRTGWTTMLLRTIHAPRIAQVYAENADRPV</sequence>
<gene>
    <name evidence="1" type="ORF">KO481_15705</name>
</gene>
<dbReference type="RefSeq" id="WP_215917825.1">
    <property type="nucleotide sequence ID" value="NZ_JAHKNI010000004.1"/>
</dbReference>
<dbReference type="EMBL" id="JAHKNI010000004">
    <property type="protein sequence ID" value="MBU3062963.1"/>
    <property type="molecule type" value="Genomic_DNA"/>
</dbReference>
<evidence type="ECO:0000313" key="2">
    <source>
        <dbReference type="Proteomes" id="UP000733379"/>
    </source>
</evidence>
<name>A0ABS6AYL4_9NOCA</name>
<organism evidence="1 2">
    <name type="scientific">Nocardia albiluteola</name>
    <dbReference type="NCBI Taxonomy" id="2842303"/>
    <lineage>
        <taxon>Bacteria</taxon>
        <taxon>Bacillati</taxon>
        <taxon>Actinomycetota</taxon>
        <taxon>Actinomycetes</taxon>
        <taxon>Mycobacteriales</taxon>
        <taxon>Nocardiaceae</taxon>
        <taxon>Nocardia</taxon>
    </lineage>
</organism>
<reference evidence="1 2" key="1">
    <citation type="submission" date="2021-06" db="EMBL/GenBank/DDBJ databases">
        <title>Actinomycetes sequencing.</title>
        <authorList>
            <person name="Shan Q."/>
        </authorList>
    </citation>
    <scope>NUCLEOTIDE SEQUENCE [LARGE SCALE GENOMIC DNA]</scope>
    <source>
        <strain evidence="1 2">NEAU-G5</strain>
    </source>
</reference>
<keyword evidence="2" id="KW-1185">Reference proteome</keyword>
<protein>
    <submittedName>
        <fullName evidence="1">Uncharacterized protein</fullName>
    </submittedName>
</protein>
<comment type="caution">
    <text evidence="1">The sequence shown here is derived from an EMBL/GenBank/DDBJ whole genome shotgun (WGS) entry which is preliminary data.</text>
</comment>